<feature type="transmembrane region" description="Helical" evidence="8">
    <location>
        <begin position="503"/>
        <end position="528"/>
    </location>
</feature>
<keyword evidence="5 7" id="KW-0040">ANK repeat</keyword>
<dbReference type="PROSITE" id="PS50088">
    <property type="entry name" value="ANK_REPEAT"/>
    <property type="match status" value="1"/>
</dbReference>
<accession>A0ABC9B5Y2</accession>
<dbReference type="Pfam" id="PF12796">
    <property type="entry name" value="Ank_2"/>
    <property type="match status" value="1"/>
</dbReference>
<keyword evidence="2 8" id="KW-0812">Transmembrane</keyword>
<keyword evidence="3" id="KW-0677">Repeat</keyword>
<dbReference type="PANTHER" id="PTHR24186">
    <property type="entry name" value="PROTEIN PHOSPHATASE 1 REGULATORY SUBUNIT"/>
    <property type="match status" value="1"/>
</dbReference>
<sequence>MISHLIALASGEDNSANRLKEVIRIQNGLSETALHEAVRLGCCDMAELLMVADSELANFPQEGMSPLYLAILLEKADISELLYHKSGGNLSYSGPNGQNALHAAVLRGQDMTEKLLSWNIGLATQGDQNGSTPLHFVTSGLRQKGVHFWVFRPWFPWNLRARHSSIPFKEVLQANLAQMYQSDNKGLYPVHIATNIGAKEAVVTFLQKCPNIAGLRDSKGRTFLHVAVEKKQWSIVAHACQTPSLSWIWNLQDSDGNTALHLAVKLGDKNIFSLLLENRDMRLNITNNRGETPLDLSESLIRAGSLTAWNPRFMIDAALKYCQAKHGNRRLDHFEEQYIQQVDEEKQSDNLAISTQTLGVGSVLMATAAFTASFTLPGGYKDDGTPALSGRYVFDAFIAANSLAFGCAGLATINLMYSGTTFLDMPLRRRHLQLALYITFSSATSLATAFVLGMYLMLASVAPSTATAICVVASIFSLLAYLDNVRARAVAKALYARMGNRSLVIFARILIIRTVTIFWPLIASFIWAEISTKYRHK</sequence>
<evidence type="ECO:0000256" key="8">
    <source>
        <dbReference type="SAM" id="Phobius"/>
    </source>
</evidence>
<dbReference type="AlphaFoldDB" id="A0ABC9B5Y2"/>
<dbReference type="InterPro" id="IPR026961">
    <property type="entry name" value="PGG_dom"/>
</dbReference>
<reference evidence="11" key="1">
    <citation type="submission" date="2024-06" db="EMBL/GenBank/DDBJ databases">
        <authorList>
            <person name="Ryan C."/>
        </authorList>
    </citation>
    <scope>NUCLEOTIDE SEQUENCE [LARGE SCALE GENOMIC DNA]</scope>
</reference>
<comment type="subcellular location">
    <subcellularLocation>
        <location evidence="1">Membrane</location>
        <topology evidence="1">Multi-pass membrane protein</topology>
    </subcellularLocation>
</comment>
<proteinExistence type="predicted"/>
<evidence type="ECO:0000256" key="5">
    <source>
        <dbReference type="ARBA" id="ARBA00023043"/>
    </source>
</evidence>
<dbReference type="Pfam" id="PF13962">
    <property type="entry name" value="PGG"/>
    <property type="match status" value="1"/>
</dbReference>
<dbReference type="Gene3D" id="1.25.40.20">
    <property type="entry name" value="Ankyrin repeat-containing domain"/>
    <property type="match status" value="2"/>
</dbReference>
<evidence type="ECO:0000256" key="7">
    <source>
        <dbReference type="PROSITE-ProRule" id="PRU00023"/>
    </source>
</evidence>
<evidence type="ECO:0000313" key="10">
    <source>
        <dbReference type="EMBL" id="CAL4990819.1"/>
    </source>
</evidence>
<keyword evidence="4 8" id="KW-1133">Transmembrane helix</keyword>
<dbReference type="SMART" id="SM00248">
    <property type="entry name" value="ANK"/>
    <property type="match status" value="5"/>
</dbReference>
<organism evidence="10 11">
    <name type="scientific">Urochloa decumbens</name>
    <dbReference type="NCBI Taxonomy" id="240449"/>
    <lineage>
        <taxon>Eukaryota</taxon>
        <taxon>Viridiplantae</taxon>
        <taxon>Streptophyta</taxon>
        <taxon>Embryophyta</taxon>
        <taxon>Tracheophyta</taxon>
        <taxon>Spermatophyta</taxon>
        <taxon>Magnoliopsida</taxon>
        <taxon>Liliopsida</taxon>
        <taxon>Poales</taxon>
        <taxon>Poaceae</taxon>
        <taxon>PACMAD clade</taxon>
        <taxon>Panicoideae</taxon>
        <taxon>Panicodae</taxon>
        <taxon>Paniceae</taxon>
        <taxon>Melinidinae</taxon>
        <taxon>Urochloa</taxon>
    </lineage>
</organism>
<dbReference type="InterPro" id="IPR036770">
    <property type="entry name" value="Ankyrin_rpt-contain_sf"/>
</dbReference>
<dbReference type="EMBL" id="OZ075134">
    <property type="protein sequence ID" value="CAL4990819.1"/>
    <property type="molecule type" value="Genomic_DNA"/>
</dbReference>
<feature type="domain" description="PGG" evidence="9">
    <location>
        <begin position="354"/>
        <end position="456"/>
    </location>
</feature>
<dbReference type="Proteomes" id="UP001497457">
    <property type="component" value="Chromosome 24b"/>
</dbReference>
<evidence type="ECO:0000256" key="2">
    <source>
        <dbReference type="ARBA" id="ARBA00022692"/>
    </source>
</evidence>
<evidence type="ECO:0000256" key="3">
    <source>
        <dbReference type="ARBA" id="ARBA00022737"/>
    </source>
</evidence>
<evidence type="ECO:0000256" key="6">
    <source>
        <dbReference type="ARBA" id="ARBA00023136"/>
    </source>
</evidence>
<dbReference type="PANTHER" id="PTHR24186:SF50">
    <property type="entry name" value="ANKYRIN REPEAT-CONTAINING PROTEIN ITN1-LIKE ISOFORM X1"/>
    <property type="match status" value="1"/>
</dbReference>
<reference evidence="10 11" key="2">
    <citation type="submission" date="2024-10" db="EMBL/GenBank/DDBJ databases">
        <authorList>
            <person name="Ryan C."/>
        </authorList>
    </citation>
    <scope>NUCLEOTIDE SEQUENCE [LARGE SCALE GENOMIC DNA]</scope>
</reference>
<dbReference type="SUPFAM" id="SSF48403">
    <property type="entry name" value="Ankyrin repeat"/>
    <property type="match status" value="1"/>
</dbReference>
<name>A0ABC9B5Y2_9POAL</name>
<evidence type="ECO:0000313" key="11">
    <source>
        <dbReference type="Proteomes" id="UP001497457"/>
    </source>
</evidence>
<dbReference type="InterPro" id="IPR002110">
    <property type="entry name" value="Ankyrin_rpt"/>
</dbReference>
<protein>
    <recommendedName>
        <fullName evidence="9">PGG domain-containing protein</fullName>
    </recommendedName>
</protein>
<feature type="transmembrane region" description="Helical" evidence="8">
    <location>
        <begin position="434"/>
        <end position="458"/>
    </location>
</feature>
<keyword evidence="6 8" id="KW-0472">Membrane</keyword>
<feature type="repeat" description="ANK" evidence="7">
    <location>
        <begin position="255"/>
        <end position="278"/>
    </location>
</feature>
<feature type="transmembrane region" description="Helical" evidence="8">
    <location>
        <begin position="464"/>
        <end position="482"/>
    </location>
</feature>
<evidence type="ECO:0000256" key="1">
    <source>
        <dbReference type="ARBA" id="ARBA00004141"/>
    </source>
</evidence>
<evidence type="ECO:0000256" key="4">
    <source>
        <dbReference type="ARBA" id="ARBA00022989"/>
    </source>
</evidence>
<keyword evidence="11" id="KW-1185">Reference proteome</keyword>
<evidence type="ECO:0000259" key="9">
    <source>
        <dbReference type="Pfam" id="PF13962"/>
    </source>
</evidence>
<feature type="transmembrane region" description="Helical" evidence="8">
    <location>
        <begin position="392"/>
        <end position="413"/>
    </location>
</feature>
<dbReference type="GO" id="GO:0016020">
    <property type="term" value="C:membrane"/>
    <property type="evidence" value="ECO:0007669"/>
    <property type="project" value="UniProtKB-SubCell"/>
</dbReference>
<dbReference type="PROSITE" id="PS50297">
    <property type="entry name" value="ANK_REP_REGION"/>
    <property type="match status" value="1"/>
</dbReference>
<gene>
    <name evidence="10" type="ORF">URODEC1_LOCUS60397</name>
</gene>